<dbReference type="Pfam" id="PF03328">
    <property type="entry name" value="HpcH_HpaI"/>
    <property type="match status" value="1"/>
</dbReference>
<evidence type="ECO:0000313" key="5">
    <source>
        <dbReference type="EMBL" id="CAB4741106.1"/>
    </source>
</evidence>
<proteinExistence type="predicted"/>
<dbReference type="GO" id="GO:0006107">
    <property type="term" value="P:oxaloacetate metabolic process"/>
    <property type="evidence" value="ECO:0007669"/>
    <property type="project" value="TreeGrafter"/>
</dbReference>
<dbReference type="EMBL" id="CAFBMH010000139">
    <property type="protein sequence ID" value="CAB4930616.1"/>
    <property type="molecule type" value="Genomic_DNA"/>
</dbReference>
<evidence type="ECO:0000313" key="6">
    <source>
        <dbReference type="EMBL" id="CAB4827990.1"/>
    </source>
</evidence>
<dbReference type="AlphaFoldDB" id="A0A6J7IJ08"/>
<feature type="domain" description="HpcH/HpaI aldolase/citrate lyase" evidence="4">
    <location>
        <begin position="9"/>
        <end position="227"/>
    </location>
</feature>
<dbReference type="InterPro" id="IPR011206">
    <property type="entry name" value="Citrate_lyase_beta/mcl1/mcl2"/>
</dbReference>
<evidence type="ECO:0000256" key="1">
    <source>
        <dbReference type="ARBA" id="ARBA00001946"/>
    </source>
</evidence>
<organism evidence="7">
    <name type="scientific">freshwater metagenome</name>
    <dbReference type="NCBI Taxonomy" id="449393"/>
    <lineage>
        <taxon>unclassified sequences</taxon>
        <taxon>metagenomes</taxon>
        <taxon>ecological metagenomes</taxon>
    </lineage>
</organism>
<evidence type="ECO:0000259" key="4">
    <source>
        <dbReference type="Pfam" id="PF03328"/>
    </source>
</evidence>
<protein>
    <submittedName>
        <fullName evidence="7">Unannotated protein</fullName>
    </submittedName>
</protein>
<dbReference type="GO" id="GO:0000287">
    <property type="term" value="F:magnesium ion binding"/>
    <property type="evidence" value="ECO:0007669"/>
    <property type="project" value="TreeGrafter"/>
</dbReference>
<keyword evidence="2" id="KW-0479">Metal-binding</keyword>
<dbReference type="SUPFAM" id="SSF51621">
    <property type="entry name" value="Phosphoenolpyruvate/pyruvate domain"/>
    <property type="match status" value="1"/>
</dbReference>
<dbReference type="GO" id="GO:0003824">
    <property type="term" value="F:catalytic activity"/>
    <property type="evidence" value="ECO:0007669"/>
    <property type="project" value="InterPro"/>
</dbReference>
<dbReference type="Gene3D" id="3.20.20.60">
    <property type="entry name" value="Phosphoenolpyruvate-binding domains"/>
    <property type="match status" value="1"/>
</dbReference>
<dbReference type="PANTHER" id="PTHR32308:SF0">
    <property type="entry name" value="HPCH_HPAI ALDOLASE_CITRATE LYASE DOMAIN-CONTAINING PROTEIN"/>
    <property type="match status" value="1"/>
</dbReference>
<evidence type="ECO:0000256" key="3">
    <source>
        <dbReference type="ARBA" id="ARBA00022842"/>
    </source>
</evidence>
<dbReference type="InterPro" id="IPR005000">
    <property type="entry name" value="Aldolase/citrate-lyase_domain"/>
</dbReference>
<keyword evidence="3" id="KW-0460">Magnesium</keyword>
<name>A0A6J7IJ08_9ZZZZ</name>
<dbReference type="EMBL" id="CAEZYR010000036">
    <property type="protein sequence ID" value="CAB4741106.1"/>
    <property type="molecule type" value="Genomic_DNA"/>
</dbReference>
<evidence type="ECO:0000313" key="7">
    <source>
        <dbReference type="EMBL" id="CAB4930616.1"/>
    </source>
</evidence>
<dbReference type="EMBL" id="CAFABA010000039">
    <property type="protein sequence ID" value="CAB4827990.1"/>
    <property type="molecule type" value="Genomic_DNA"/>
</dbReference>
<dbReference type="InterPro" id="IPR015813">
    <property type="entry name" value="Pyrv/PenolPyrv_kinase-like_dom"/>
</dbReference>
<accession>A0A6J7IJ08</accession>
<dbReference type="PIRSF" id="PIRSF015582">
    <property type="entry name" value="Cit_lyase_B"/>
    <property type="match status" value="1"/>
</dbReference>
<dbReference type="PANTHER" id="PTHR32308">
    <property type="entry name" value="LYASE BETA SUBUNIT, PUTATIVE (AFU_ORTHOLOGUE AFUA_4G13030)-RELATED"/>
    <property type="match status" value="1"/>
</dbReference>
<evidence type="ECO:0000256" key="2">
    <source>
        <dbReference type="ARBA" id="ARBA00022723"/>
    </source>
</evidence>
<dbReference type="InterPro" id="IPR040442">
    <property type="entry name" value="Pyrv_kinase-like_dom_sf"/>
</dbReference>
<comment type="cofactor">
    <cofactor evidence="1">
        <name>Mg(2+)</name>
        <dbReference type="ChEBI" id="CHEBI:18420"/>
    </cofactor>
</comment>
<reference evidence="7" key="1">
    <citation type="submission" date="2020-05" db="EMBL/GenBank/DDBJ databases">
        <authorList>
            <person name="Chiriac C."/>
            <person name="Salcher M."/>
            <person name="Ghai R."/>
            <person name="Kavagutti S V."/>
        </authorList>
    </citation>
    <scope>NUCLEOTIDE SEQUENCE</scope>
</reference>
<sequence length="294" mass="32038">MTIDPLPIRSVLFVPANREDRMHKALTVGADAIILDLESAIPRGEATVARRMVRDLLEAHRPPRPAVFVRVSEIGSPDFAADLEAAVHPNLAGILLPQVEGVTDVQRASAALDLADPAGRIVLWPLVETASAVRDAYEIARASDRIAYFGAGVSRDGDIARSIGYRWTPEGQETLYLRSKVLIDSRAAGIFNPLTGIWGNVDDLDGLRAFAQQARDLGYEGLQCIHPKHLPVIHDIFTPSATDIAHWQAVIDAMIEAEKQGSAAIRLDGRLVDVAHVKTAHKNLDRARRLGLRA</sequence>
<gene>
    <name evidence="5" type="ORF">UFOPK2754_01182</name>
    <name evidence="6" type="ORF">UFOPK3139_01168</name>
    <name evidence="7" type="ORF">UFOPK3543_02635</name>
</gene>